<dbReference type="PROSITE" id="PS51318">
    <property type="entry name" value="TAT"/>
    <property type="match status" value="1"/>
</dbReference>
<dbReference type="PIRSF" id="PIRSF002741">
    <property type="entry name" value="MppA"/>
    <property type="match status" value="1"/>
</dbReference>
<dbReference type="InterPro" id="IPR030678">
    <property type="entry name" value="Peptide/Ni-bd"/>
</dbReference>
<comment type="similarity">
    <text evidence="2">Belongs to the bacterial solute-binding protein 5 family.</text>
</comment>
<dbReference type="SUPFAM" id="SSF53850">
    <property type="entry name" value="Periplasmic binding protein-like II"/>
    <property type="match status" value="1"/>
</dbReference>
<dbReference type="CDD" id="cd08503">
    <property type="entry name" value="PBP2_NikA_DppA_OppA_like_17"/>
    <property type="match status" value="1"/>
</dbReference>
<dbReference type="EMBL" id="FUYB01000018">
    <property type="protein sequence ID" value="SKA89670.1"/>
    <property type="molecule type" value="Genomic_DNA"/>
</dbReference>
<keyword evidence="4" id="KW-0732">Signal</keyword>
<dbReference type="Proteomes" id="UP000190460">
    <property type="component" value="Unassembled WGS sequence"/>
</dbReference>
<organism evidence="6 7">
    <name type="scientific">Thiothrix eikelboomii</name>
    <dbReference type="NCBI Taxonomy" id="92487"/>
    <lineage>
        <taxon>Bacteria</taxon>
        <taxon>Pseudomonadati</taxon>
        <taxon>Pseudomonadota</taxon>
        <taxon>Gammaproteobacteria</taxon>
        <taxon>Thiotrichales</taxon>
        <taxon>Thiotrichaceae</taxon>
        <taxon>Thiothrix</taxon>
    </lineage>
</organism>
<dbReference type="InterPro" id="IPR006311">
    <property type="entry name" value="TAT_signal"/>
</dbReference>
<protein>
    <submittedName>
        <fullName evidence="6">Peptide/nickel transport system substrate-binding protein</fullName>
    </submittedName>
</protein>
<evidence type="ECO:0000256" key="1">
    <source>
        <dbReference type="ARBA" id="ARBA00004196"/>
    </source>
</evidence>
<gene>
    <name evidence="6" type="ORF">SAMN02745130_03070</name>
</gene>
<sequence>MTDLKQLDLDLRAGRLSRRDFLKAAALFGLSAAAPSVLFGKPAYAASEPKKGGHLKIGTGHGSTTDSLDPATYENNCMQSVGKTIHNYLTQVAANGQLGSELAETWEASEGAKKWVFKLRQGVEFHNGQKMTANDVIASFKHHGGADSKSGAKVIVDAFSDLQADGDHTLLITLKEGNADLPYQLSDYHLAVMPANAEGKIDAKSGIGCGYYKLKNFEPGVKTSVEKFANHWNAGTVHLDSAEFITIADVTARVNALTTGEIDAADRMDVKTLHLLARNKNVRVIETSGNAHYSMPMRCDTDPYKSADVRLALKYAVDRNAMLETVLRGHGYVGNDHPIGRANRYLAKDLPQRAYDPEKAKFHLKKAGAEGLKVQLSTSDAAFAGAVDAAVLYKEHAAKAGIEVEIIREPSDGYWSNVWMKKPFCFCYWGGRPTEDWAFSTAYAADAEWNDTVWKNEKFNQLLLAARAELDEAKRATMYAEMQMLLSEDGGTIIPIFNNYIGAVTDKVGTPEVIANDWDLDGQRAVLRWWKTA</sequence>
<dbReference type="Pfam" id="PF00496">
    <property type="entry name" value="SBP_bac_5"/>
    <property type="match status" value="1"/>
</dbReference>
<dbReference type="InterPro" id="IPR000914">
    <property type="entry name" value="SBP_5_dom"/>
</dbReference>
<dbReference type="OrthoDB" id="9801912at2"/>
<evidence type="ECO:0000256" key="4">
    <source>
        <dbReference type="ARBA" id="ARBA00022729"/>
    </source>
</evidence>
<evidence type="ECO:0000313" key="6">
    <source>
        <dbReference type="EMBL" id="SKA89670.1"/>
    </source>
</evidence>
<dbReference type="InterPro" id="IPR019546">
    <property type="entry name" value="TAT_signal_bac_arc"/>
</dbReference>
<dbReference type="Gene3D" id="3.90.76.10">
    <property type="entry name" value="Dipeptide-binding Protein, Domain 1"/>
    <property type="match status" value="1"/>
</dbReference>
<evidence type="ECO:0000256" key="2">
    <source>
        <dbReference type="ARBA" id="ARBA00005695"/>
    </source>
</evidence>
<evidence type="ECO:0000256" key="3">
    <source>
        <dbReference type="ARBA" id="ARBA00022448"/>
    </source>
</evidence>
<dbReference type="GO" id="GO:0015833">
    <property type="term" value="P:peptide transport"/>
    <property type="evidence" value="ECO:0007669"/>
    <property type="project" value="TreeGrafter"/>
</dbReference>
<evidence type="ECO:0000259" key="5">
    <source>
        <dbReference type="Pfam" id="PF00496"/>
    </source>
</evidence>
<dbReference type="PANTHER" id="PTHR30290:SF10">
    <property type="entry name" value="PERIPLASMIC OLIGOPEPTIDE-BINDING PROTEIN-RELATED"/>
    <property type="match status" value="1"/>
</dbReference>
<evidence type="ECO:0000313" key="7">
    <source>
        <dbReference type="Proteomes" id="UP000190460"/>
    </source>
</evidence>
<dbReference type="NCBIfam" id="TIGR01409">
    <property type="entry name" value="TAT_signal_seq"/>
    <property type="match status" value="1"/>
</dbReference>
<feature type="domain" description="Solute-binding protein family 5" evidence="5">
    <location>
        <begin position="100"/>
        <end position="450"/>
    </location>
</feature>
<reference evidence="6 7" key="1">
    <citation type="submission" date="2017-02" db="EMBL/GenBank/DDBJ databases">
        <authorList>
            <person name="Peterson S.W."/>
        </authorList>
    </citation>
    <scope>NUCLEOTIDE SEQUENCE [LARGE SCALE GENOMIC DNA]</scope>
    <source>
        <strain evidence="6 7">ATCC 49788</strain>
    </source>
</reference>
<dbReference type="AlphaFoldDB" id="A0A1T4XJE9"/>
<accession>A0A1T4XJE9</accession>
<dbReference type="GO" id="GO:1904680">
    <property type="term" value="F:peptide transmembrane transporter activity"/>
    <property type="evidence" value="ECO:0007669"/>
    <property type="project" value="TreeGrafter"/>
</dbReference>
<dbReference type="GO" id="GO:0030288">
    <property type="term" value="C:outer membrane-bounded periplasmic space"/>
    <property type="evidence" value="ECO:0007669"/>
    <property type="project" value="UniProtKB-ARBA"/>
</dbReference>
<keyword evidence="7" id="KW-1185">Reference proteome</keyword>
<dbReference type="GO" id="GO:0043190">
    <property type="term" value="C:ATP-binding cassette (ABC) transporter complex"/>
    <property type="evidence" value="ECO:0007669"/>
    <property type="project" value="InterPro"/>
</dbReference>
<comment type="subcellular location">
    <subcellularLocation>
        <location evidence="1">Cell envelope</location>
    </subcellularLocation>
</comment>
<name>A0A1T4XJE9_9GAMM</name>
<dbReference type="RefSeq" id="WP_078923519.1">
    <property type="nucleotide sequence ID" value="NZ_FUYB01000018.1"/>
</dbReference>
<dbReference type="Gene3D" id="3.40.190.10">
    <property type="entry name" value="Periplasmic binding protein-like II"/>
    <property type="match status" value="1"/>
</dbReference>
<dbReference type="InterPro" id="IPR039424">
    <property type="entry name" value="SBP_5"/>
</dbReference>
<dbReference type="Gene3D" id="3.10.105.10">
    <property type="entry name" value="Dipeptide-binding Protein, Domain 3"/>
    <property type="match status" value="1"/>
</dbReference>
<dbReference type="STRING" id="92487.SAMN02745130_03070"/>
<proteinExistence type="inferred from homology"/>
<keyword evidence="3" id="KW-0813">Transport</keyword>
<dbReference type="PANTHER" id="PTHR30290">
    <property type="entry name" value="PERIPLASMIC BINDING COMPONENT OF ABC TRANSPORTER"/>
    <property type="match status" value="1"/>
</dbReference>